<evidence type="ECO:0000313" key="8">
    <source>
        <dbReference type="EMBL" id="KAH8984921.1"/>
    </source>
</evidence>
<keyword evidence="3 6" id="KW-0812">Transmembrane</keyword>
<feature type="transmembrane region" description="Helical" evidence="6">
    <location>
        <begin position="169"/>
        <end position="188"/>
    </location>
</feature>
<organism evidence="8 9">
    <name type="scientific">Lactarius akahatsu</name>
    <dbReference type="NCBI Taxonomy" id="416441"/>
    <lineage>
        <taxon>Eukaryota</taxon>
        <taxon>Fungi</taxon>
        <taxon>Dikarya</taxon>
        <taxon>Basidiomycota</taxon>
        <taxon>Agaricomycotina</taxon>
        <taxon>Agaricomycetes</taxon>
        <taxon>Russulales</taxon>
        <taxon>Russulaceae</taxon>
        <taxon>Lactarius</taxon>
    </lineage>
</organism>
<comment type="similarity">
    <text evidence="2">Belongs to the steroid 5-alpha reductase family.</text>
</comment>
<dbReference type="Pfam" id="PF02544">
    <property type="entry name" value="Steroid_dh"/>
    <property type="match status" value="1"/>
</dbReference>
<feature type="transmembrane region" description="Helical" evidence="6">
    <location>
        <begin position="92"/>
        <end position="111"/>
    </location>
</feature>
<sequence>MAMAEYLALVKQIDFGYLYSVTKQWFLVGFALLGPVTFTYDAPFGKFATPDSVLSVDGVKSWIVMELVSPLAFLVTAYLHPFSAMPLPLPSLARQALGISPQFVLVALYLVHYLNRAIVSPLRTPSRSSSHLAVVSVAVAFNAPNGFLLAAFLTSASTASYLTGALSSARFWAGIALWAAGFAGNVYHDEILLNIRRKAIAKGKARELSDYDDRKRAQRSHYAIPHGGLYSLVSFPNYLLRMGRMVLLAAARSAQFAEAGQLLVPFMDSVSPPWVFLFVEITTMIPRAVRGHRWYYERFKESYPRERRAVIPWLL</sequence>
<feature type="transmembrane region" description="Helical" evidence="6">
    <location>
        <begin position="62"/>
        <end position="80"/>
    </location>
</feature>
<evidence type="ECO:0000256" key="4">
    <source>
        <dbReference type="ARBA" id="ARBA00022989"/>
    </source>
</evidence>
<evidence type="ECO:0000256" key="2">
    <source>
        <dbReference type="ARBA" id="ARBA00007742"/>
    </source>
</evidence>
<dbReference type="Proteomes" id="UP001201163">
    <property type="component" value="Unassembled WGS sequence"/>
</dbReference>
<accession>A0AAD4LBI6</accession>
<evidence type="ECO:0000256" key="1">
    <source>
        <dbReference type="ARBA" id="ARBA00004141"/>
    </source>
</evidence>
<dbReference type="GO" id="GO:0016627">
    <property type="term" value="F:oxidoreductase activity, acting on the CH-CH group of donors"/>
    <property type="evidence" value="ECO:0007669"/>
    <property type="project" value="InterPro"/>
</dbReference>
<keyword evidence="4 6" id="KW-1133">Transmembrane helix</keyword>
<feature type="domain" description="3-oxo-5-alpha-steroid 4-dehydrogenase C-terminal" evidence="7">
    <location>
        <begin position="131"/>
        <end position="314"/>
    </location>
</feature>
<keyword evidence="9" id="KW-1185">Reference proteome</keyword>
<gene>
    <name evidence="8" type="ORF">EDB92DRAFT_1936437</name>
</gene>
<protein>
    <submittedName>
        <fullName evidence="8">3-oxo-5-alpha-steroid 4-dehydrogenase-domain-containing protein</fullName>
    </submittedName>
</protein>
<dbReference type="GO" id="GO:0016020">
    <property type="term" value="C:membrane"/>
    <property type="evidence" value="ECO:0007669"/>
    <property type="project" value="UniProtKB-SubCell"/>
</dbReference>
<dbReference type="PROSITE" id="PS50244">
    <property type="entry name" value="S5A_REDUCTASE"/>
    <property type="match status" value="1"/>
</dbReference>
<proteinExistence type="inferred from homology"/>
<evidence type="ECO:0000259" key="7">
    <source>
        <dbReference type="Pfam" id="PF02544"/>
    </source>
</evidence>
<evidence type="ECO:0000313" key="9">
    <source>
        <dbReference type="Proteomes" id="UP001201163"/>
    </source>
</evidence>
<dbReference type="GO" id="GO:0006629">
    <property type="term" value="P:lipid metabolic process"/>
    <property type="evidence" value="ECO:0007669"/>
    <property type="project" value="InterPro"/>
</dbReference>
<feature type="transmembrane region" description="Helical" evidence="6">
    <location>
        <begin position="25"/>
        <end position="42"/>
    </location>
</feature>
<keyword evidence="5 6" id="KW-0472">Membrane</keyword>
<reference evidence="8" key="1">
    <citation type="submission" date="2022-01" db="EMBL/GenBank/DDBJ databases">
        <title>Comparative genomics reveals a dynamic genome evolution in the ectomycorrhizal milk-cap (Lactarius) mushrooms.</title>
        <authorList>
            <consortium name="DOE Joint Genome Institute"/>
            <person name="Lebreton A."/>
            <person name="Tang N."/>
            <person name="Kuo A."/>
            <person name="LaButti K."/>
            <person name="Drula E."/>
            <person name="Barry K."/>
            <person name="Clum A."/>
            <person name="Lipzen A."/>
            <person name="Mousain D."/>
            <person name="Ng V."/>
            <person name="Wang R."/>
            <person name="Wang X."/>
            <person name="Dai Y."/>
            <person name="Henrissat B."/>
            <person name="Grigoriev I.V."/>
            <person name="Guerin-Laguette A."/>
            <person name="Yu F."/>
            <person name="Martin F.M."/>
        </authorList>
    </citation>
    <scope>NUCLEOTIDE SEQUENCE</scope>
    <source>
        <strain evidence="8">QP</strain>
    </source>
</reference>
<dbReference type="AlphaFoldDB" id="A0AAD4LBI6"/>
<evidence type="ECO:0000256" key="5">
    <source>
        <dbReference type="ARBA" id="ARBA00023136"/>
    </source>
</evidence>
<evidence type="ECO:0000256" key="3">
    <source>
        <dbReference type="ARBA" id="ARBA00022692"/>
    </source>
</evidence>
<dbReference type="PANTHER" id="PTHR10556">
    <property type="entry name" value="3-OXO-5-ALPHA-STEROID 4-DEHYDROGENASE"/>
    <property type="match status" value="1"/>
</dbReference>
<comment type="caution">
    <text evidence="8">The sequence shown here is derived from an EMBL/GenBank/DDBJ whole genome shotgun (WGS) entry which is preliminary data.</text>
</comment>
<comment type="subcellular location">
    <subcellularLocation>
        <location evidence="1">Membrane</location>
        <topology evidence="1">Multi-pass membrane protein</topology>
    </subcellularLocation>
</comment>
<feature type="transmembrane region" description="Helical" evidence="6">
    <location>
        <begin position="132"/>
        <end position="157"/>
    </location>
</feature>
<evidence type="ECO:0000256" key="6">
    <source>
        <dbReference type="SAM" id="Phobius"/>
    </source>
</evidence>
<dbReference type="InterPro" id="IPR001104">
    <property type="entry name" value="3-oxo-5_a-steroid_4-DH_C"/>
</dbReference>
<name>A0AAD4LBI6_9AGAM</name>
<dbReference type="PANTHER" id="PTHR10556:SF43">
    <property type="entry name" value="STEROID 5-ALPHA-REDUCTASE DET2"/>
    <property type="match status" value="1"/>
</dbReference>
<dbReference type="InterPro" id="IPR039357">
    <property type="entry name" value="SRD5A/TECR"/>
</dbReference>
<dbReference type="EMBL" id="JAKELL010000070">
    <property type="protein sequence ID" value="KAH8984921.1"/>
    <property type="molecule type" value="Genomic_DNA"/>
</dbReference>